<organism evidence="1 2">
    <name type="scientific">Faucicola atlantae</name>
    <dbReference type="NCBI Taxonomy" id="34059"/>
    <lineage>
        <taxon>Bacteria</taxon>
        <taxon>Pseudomonadati</taxon>
        <taxon>Pseudomonadota</taxon>
        <taxon>Gammaproteobacteria</taxon>
        <taxon>Moraxellales</taxon>
        <taxon>Moraxellaceae</taxon>
        <taxon>Faucicola</taxon>
    </lineage>
</organism>
<accession>A0A1B8QJK6</accession>
<protein>
    <submittedName>
        <fullName evidence="1">Uncharacterized protein</fullName>
    </submittedName>
</protein>
<evidence type="ECO:0000313" key="1">
    <source>
        <dbReference type="EMBL" id="OBX83668.1"/>
    </source>
</evidence>
<dbReference type="AlphaFoldDB" id="A0A1B8QJK6"/>
<proteinExistence type="predicted"/>
<name>A0A1B8QJK6_9GAMM</name>
<reference evidence="1 2" key="1">
    <citation type="submission" date="2016-06" db="EMBL/GenBank/DDBJ databases">
        <title>Draft genome of Moraxella atlantae CCUG 59586.</title>
        <authorList>
            <person name="Salva-Serra F."/>
            <person name="Engstrom-Jakobsson H."/>
            <person name="Thorell K."/>
            <person name="Gonzales-Siles L."/>
            <person name="Karlsson R."/>
            <person name="Boulund F."/>
            <person name="Engstrand L."/>
            <person name="Kristiansson E."/>
            <person name="Moore E."/>
        </authorList>
    </citation>
    <scope>NUCLEOTIDE SEQUENCE [LARGE SCALE GENOMIC DNA]</scope>
    <source>
        <strain evidence="1 2">CCUG 59586</strain>
    </source>
</reference>
<evidence type="ECO:0000313" key="2">
    <source>
        <dbReference type="Proteomes" id="UP000092616"/>
    </source>
</evidence>
<dbReference type="Proteomes" id="UP000092616">
    <property type="component" value="Unassembled WGS sequence"/>
</dbReference>
<sequence length="75" mass="8519">MNQIVPWEHRTKTIQQLIQELQSFADQNLLVVVTDDAGVTFHTVNFHTVKLVSKGFVPCENNPNADKIVYCALHI</sequence>
<dbReference type="EMBL" id="LZNA01000017">
    <property type="protein sequence ID" value="OBX83668.1"/>
    <property type="molecule type" value="Genomic_DNA"/>
</dbReference>
<keyword evidence="2" id="KW-1185">Reference proteome</keyword>
<comment type="caution">
    <text evidence="1">The sequence shown here is derived from an EMBL/GenBank/DDBJ whole genome shotgun (WGS) entry which is preliminary data.</text>
</comment>
<gene>
    <name evidence="1" type="ORF">A9306_05245</name>
</gene>
<dbReference type="RefSeq" id="WP_067335248.1">
    <property type="nucleotide sequence ID" value="NZ_LZNA01000017.1"/>
</dbReference>